<dbReference type="Gene3D" id="3.40.190.10">
    <property type="entry name" value="Periplasmic binding protein-like II"/>
    <property type="match status" value="2"/>
</dbReference>
<dbReference type="InterPro" id="IPR027939">
    <property type="entry name" value="NMT1/THI5"/>
</dbReference>
<evidence type="ECO:0000313" key="15">
    <source>
        <dbReference type="Proteomes" id="UP000635606"/>
    </source>
</evidence>
<dbReference type="Pfam" id="PF09084">
    <property type="entry name" value="NMT1"/>
    <property type="match status" value="1"/>
</dbReference>
<comment type="similarity">
    <text evidence="3">Belongs to the NMT1/THI5 family.</text>
</comment>
<keyword evidence="6" id="KW-0479">Metal-binding</keyword>
<comment type="subunit">
    <text evidence="4">Homodimer.</text>
</comment>
<dbReference type="PANTHER" id="PTHR31528:SF1">
    <property type="entry name" value="4-AMINO-5-HYDROXYMETHYL-2-METHYLPYRIMIDINE PHOSPHATE SYNTHASE THI11-RELATED"/>
    <property type="match status" value="1"/>
</dbReference>
<dbReference type="GO" id="GO:0009228">
    <property type="term" value="P:thiamine biosynthetic process"/>
    <property type="evidence" value="ECO:0007669"/>
    <property type="project" value="UniProtKB-KW"/>
</dbReference>
<dbReference type="GO" id="GO:0016740">
    <property type="term" value="F:transferase activity"/>
    <property type="evidence" value="ECO:0007669"/>
    <property type="project" value="UniProtKB-KW"/>
</dbReference>
<evidence type="ECO:0000259" key="13">
    <source>
        <dbReference type="Pfam" id="PF09084"/>
    </source>
</evidence>
<comment type="function">
    <text evidence="1">Responsible for the formation of the pyrimidine heterocycle in the thiamine biosynthesis pathway. Catalyzes the formation of hydroxymethylpyrimidine phosphate (HMP-P) from histidine and pyridoxal phosphate (PLP). The protein uses PLP and the active site histidine to form HMP-P, generating an inactive enzyme. The enzyme can only undergo a single turnover, which suggests it is a suicide enzyme.</text>
</comment>
<evidence type="ECO:0000256" key="3">
    <source>
        <dbReference type="ARBA" id="ARBA00009406"/>
    </source>
</evidence>
<evidence type="ECO:0000256" key="1">
    <source>
        <dbReference type="ARBA" id="ARBA00003469"/>
    </source>
</evidence>
<keyword evidence="7" id="KW-0663">Pyridoxal phosphate</keyword>
<feature type="chain" id="PRO_5039327985" description="Thiamine pyrimidine synthase" evidence="12">
    <location>
        <begin position="24"/>
        <end position="334"/>
    </location>
</feature>
<dbReference type="Proteomes" id="UP000635606">
    <property type="component" value="Unassembled WGS sequence"/>
</dbReference>
<accession>A0A8J3ZKL6</accession>
<evidence type="ECO:0000256" key="6">
    <source>
        <dbReference type="ARBA" id="ARBA00022723"/>
    </source>
</evidence>
<keyword evidence="12" id="KW-0732">Signal</keyword>
<comment type="pathway">
    <text evidence="2">Cofactor biosynthesis; thiamine diphosphate biosynthesis.</text>
</comment>
<keyword evidence="5" id="KW-0808">Transferase</keyword>
<dbReference type="RefSeq" id="WP_203926045.1">
    <property type="nucleotide sequence ID" value="NZ_BOPH01000015.1"/>
</dbReference>
<evidence type="ECO:0000256" key="8">
    <source>
        <dbReference type="ARBA" id="ARBA00022977"/>
    </source>
</evidence>
<evidence type="ECO:0000256" key="12">
    <source>
        <dbReference type="SAM" id="SignalP"/>
    </source>
</evidence>
<evidence type="ECO:0000256" key="2">
    <source>
        <dbReference type="ARBA" id="ARBA00004948"/>
    </source>
</evidence>
<evidence type="ECO:0000313" key="14">
    <source>
        <dbReference type="EMBL" id="GIJ66049.1"/>
    </source>
</evidence>
<keyword evidence="15" id="KW-1185">Reference proteome</keyword>
<dbReference type="GO" id="GO:0046872">
    <property type="term" value="F:metal ion binding"/>
    <property type="evidence" value="ECO:0007669"/>
    <property type="project" value="UniProtKB-KW"/>
</dbReference>
<proteinExistence type="inferred from homology"/>
<organism evidence="14 15">
    <name type="scientific">Virgisporangium ochraceum</name>
    <dbReference type="NCBI Taxonomy" id="65505"/>
    <lineage>
        <taxon>Bacteria</taxon>
        <taxon>Bacillati</taxon>
        <taxon>Actinomycetota</taxon>
        <taxon>Actinomycetes</taxon>
        <taxon>Micromonosporales</taxon>
        <taxon>Micromonosporaceae</taxon>
        <taxon>Virgisporangium</taxon>
    </lineage>
</organism>
<reference evidence="14" key="1">
    <citation type="submission" date="2021-01" db="EMBL/GenBank/DDBJ databases">
        <title>Whole genome shotgun sequence of Virgisporangium ochraceum NBRC 16418.</title>
        <authorList>
            <person name="Komaki H."/>
            <person name="Tamura T."/>
        </authorList>
    </citation>
    <scope>NUCLEOTIDE SEQUENCE</scope>
    <source>
        <strain evidence="14">NBRC 16418</strain>
    </source>
</reference>
<dbReference type="AlphaFoldDB" id="A0A8J3ZKL6"/>
<keyword evidence="9" id="KW-0408">Iron</keyword>
<dbReference type="PROSITE" id="PS51257">
    <property type="entry name" value="PROKAR_LIPOPROTEIN"/>
    <property type="match status" value="1"/>
</dbReference>
<evidence type="ECO:0000256" key="11">
    <source>
        <dbReference type="ARBA" id="ARBA00048179"/>
    </source>
</evidence>
<evidence type="ECO:0000256" key="9">
    <source>
        <dbReference type="ARBA" id="ARBA00023004"/>
    </source>
</evidence>
<evidence type="ECO:0000256" key="10">
    <source>
        <dbReference type="ARBA" id="ARBA00033171"/>
    </source>
</evidence>
<evidence type="ECO:0000256" key="4">
    <source>
        <dbReference type="ARBA" id="ARBA00011738"/>
    </source>
</evidence>
<comment type="catalytic activity">
    <reaction evidence="11">
        <text>N(6)-(pyridoxal phosphate)-L-lysyl-[4-amino-5-hydroxymethyl-2-methylpyrimidine phosphate synthase] + L-histidyl-[4-amino-5-hydroxymethyl-2-methylpyrimidine phosphate synthase] + 2 Fe(3+) + 4 H2O = L-lysyl-[4-amino-5-hydroxymethyl-2-methylpyrimidine phosphate synthase] + (2S)-2-amino-5-hydroxy-4-oxopentanoyl-[4-amino-5-hydroxymethyl-2-methylpyrimidine phosphate synthase] + 4-amino-2-methyl-5-(phosphooxymethyl)pyrimidine + 3-oxopropanoate + 2 Fe(2+) + 2 H(+)</text>
        <dbReference type="Rhea" id="RHEA:65756"/>
        <dbReference type="Rhea" id="RHEA-COMP:16892"/>
        <dbReference type="Rhea" id="RHEA-COMP:16893"/>
        <dbReference type="Rhea" id="RHEA-COMP:16894"/>
        <dbReference type="Rhea" id="RHEA-COMP:16895"/>
        <dbReference type="ChEBI" id="CHEBI:15377"/>
        <dbReference type="ChEBI" id="CHEBI:15378"/>
        <dbReference type="ChEBI" id="CHEBI:29033"/>
        <dbReference type="ChEBI" id="CHEBI:29034"/>
        <dbReference type="ChEBI" id="CHEBI:29969"/>
        <dbReference type="ChEBI" id="CHEBI:29979"/>
        <dbReference type="ChEBI" id="CHEBI:33190"/>
        <dbReference type="ChEBI" id="CHEBI:58354"/>
        <dbReference type="ChEBI" id="CHEBI:143915"/>
        <dbReference type="ChEBI" id="CHEBI:157692"/>
    </reaction>
    <physiologicalReaction direction="left-to-right" evidence="11">
        <dbReference type="Rhea" id="RHEA:65757"/>
    </physiologicalReaction>
</comment>
<evidence type="ECO:0000256" key="7">
    <source>
        <dbReference type="ARBA" id="ARBA00022898"/>
    </source>
</evidence>
<name>A0A8J3ZKL6_9ACTN</name>
<evidence type="ECO:0000256" key="5">
    <source>
        <dbReference type="ARBA" id="ARBA00022679"/>
    </source>
</evidence>
<feature type="signal peptide" evidence="12">
    <location>
        <begin position="1"/>
        <end position="23"/>
    </location>
</feature>
<dbReference type="InterPro" id="IPR015168">
    <property type="entry name" value="SsuA/THI5"/>
</dbReference>
<keyword evidence="8" id="KW-0784">Thiamine biosynthesis</keyword>
<dbReference type="PANTHER" id="PTHR31528">
    <property type="entry name" value="4-AMINO-5-HYDROXYMETHYL-2-METHYLPYRIMIDINE PHOSPHATE SYNTHASE THI11-RELATED"/>
    <property type="match status" value="1"/>
</dbReference>
<gene>
    <name evidence="14" type="ORF">Voc01_009660</name>
</gene>
<comment type="caution">
    <text evidence="14">The sequence shown here is derived from an EMBL/GenBank/DDBJ whole genome shotgun (WGS) entry which is preliminary data.</text>
</comment>
<dbReference type="SUPFAM" id="SSF53850">
    <property type="entry name" value="Periplasmic binding protein-like II"/>
    <property type="match status" value="1"/>
</dbReference>
<dbReference type="EMBL" id="BOPH01000015">
    <property type="protein sequence ID" value="GIJ66049.1"/>
    <property type="molecule type" value="Genomic_DNA"/>
</dbReference>
<sequence>MNGRLGGLAGALAMLLAVTTAGCSGGGDDGGGTVDEVSYMTAFGAVGRDAMVWVAKEKGYFADVGIDVDIVLGSGTEASLKAVTSGQAQFALTDLTGAMINIGNGKFGDVKSIAAIHQQTLVAILSIEGGGVSKPSDLVGKRLGAATASVNQLLFPAYAKLAGFSDKSVTMQNLAPTALAAALSAKQVDAVSTFLIGKQGIEAATKQKISVMPYSDFLHDLFGNALITSDAIVSGNPDLAKRFRDALLKGLTYTLEHPDEAADILIKDQPKVAKVAAVGEITAMTPYVRTPSGGIGTLDEAKVGRAIATLQGAGLVPAGLTPDKVVAFDLAPGP</sequence>
<feature type="domain" description="SsuA/THI5-like" evidence="13">
    <location>
        <begin position="52"/>
        <end position="261"/>
    </location>
</feature>
<protein>
    <recommendedName>
        <fullName evidence="10">Thiamine pyrimidine synthase</fullName>
    </recommendedName>
</protein>